<proteinExistence type="predicted"/>
<evidence type="ECO:0000256" key="2">
    <source>
        <dbReference type="ARBA" id="ARBA00023043"/>
    </source>
</evidence>
<dbReference type="PROSITE" id="PS50088">
    <property type="entry name" value="ANK_REPEAT"/>
    <property type="match status" value="1"/>
</dbReference>
<keyword evidence="7" id="KW-1185">Reference proteome</keyword>
<sequence length="528" mass="59170">METMIHSRIGFDRLQALKQRLEKRETCTFMEYAAWIGRSSIIGSMMEGGINPCLRGSLRGNTATNGACNKELLDIGTEALKKFLLAVPLSLSTHVVQRVVDMRVLEPVQRSVCAICDKESSPDDLLCYGTPCFHLFCETCFWKDLLARIFLPSTTKVVICPVCSIQESPSCSMTRSDPQTCCKESLDLYLSLPSGSKDIQTAKKGKGKIRDDTYASESWSIAVAPSLGYTQAVRRDKFFTHVERGSFHFVKGCIDRGIDLNLRNEYGQTALFISAWYGYLEIVQLLLQSGADPSVACNAGITPWQVAKRCNHQQIRDLLAECSCGSFTFHEEVFPKPLSFELLTLIDTTVDHPGAGSFFIDRAIDNTVADKLVELWQMLPVVESLTKKAMGKPCSVRSYFCDSLGWISNLLADALNQTLEDKEICVFPHMRYLCYRDKGICLARHVDLNRQHPCQNIRSTHSFLLYLFDCDEGGETTLLQDLSRDEIALTSVKPRKSRLLCFPHACPHKGEETVDLPKLLIRGEVSIV</sequence>
<keyword evidence="4" id="KW-0863">Zinc-finger</keyword>
<dbReference type="InterPro" id="IPR036770">
    <property type="entry name" value="Ankyrin_rpt-contain_sf"/>
</dbReference>
<feature type="repeat" description="ANK" evidence="3">
    <location>
        <begin position="266"/>
        <end position="298"/>
    </location>
</feature>
<dbReference type="InterPro" id="IPR050776">
    <property type="entry name" value="Ank_Repeat/CDKN_Inhibitor"/>
</dbReference>
<name>A0A1Z5JKU4_FISSO</name>
<dbReference type="SUPFAM" id="SSF48403">
    <property type="entry name" value="Ankyrin repeat"/>
    <property type="match status" value="1"/>
</dbReference>
<dbReference type="OrthoDB" id="539213at2759"/>
<gene>
    <name evidence="6" type="ORF">FisN_11Hh067</name>
</gene>
<dbReference type="PROSITE" id="PS50089">
    <property type="entry name" value="ZF_RING_2"/>
    <property type="match status" value="1"/>
</dbReference>
<dbReference type="SUPFAM" id="SSF57850">
    <property type="entry name" value="RING/U-box"/>
    <property type="match status" value="1"/>
</dbReference>
<dbReference type="EMBL" id="BDSP01000080">
    <property type="protein sequence ID" value="GAX14472.1"/>
    <property type="molecule type" value="Genomic_DNA"/>
</dbReference>
<accession>A0A1Z5JKU4</accession>
<dbReference type="InterPro" id="IPR002110">
    <property type="entry name" value="Ankyrin_rpt"/>
</dbReference>
<dbReference type="InterPro" id="IPR001841">
    <property type="entry name" value="Znf_RING"/>
</dbReference>
<evidence type="ECO:0000313" key="7">
    <source>
        <dbReference type="Proteomes" id="UP000198406"/>
    </source>
</evidence>
<keyword evidence="1" id="KW-0677">Repeat</keyword>
<dbReference type="Pfam" id="PF12796">
    <property type="entry name" value="Ank_2"/>
    <property type="match status" value="1"/>
</dbReference>
<dbReference type="AlphaFoldDB" id="A0A1Z5JKU4"/>
<dbReference type="Proteomes" id="UP000198406">
    <property type="component" value="Unassembled WGS sequence"/>
</dbReference>
<reference evidence="6 7" key="1">
    <citation type="journal article" date="2015" name="Plant Cell">
        <title>Oil accumulation by the oleaginous diatom Fistulifera solaris as revealed by the genome and transcriptome.</title>
        <authorList>
            <person name="Tanaka T."/>
            <person name="Maeda Y."/>
            <person name="Veluchamy A."/>
            <person name="Tanaka M."/>
            <person name="Abida H."/>
            <person name="Marechal E."/>
            <person name="Bowler C."/>
            <person name="Muto M."/>
            <person name="Sunaga Y."/>
            <person name="Tanaka M."/>
            <person name="Yoshino T."/>
            <person name="Taniguchi T."/>
            <person name="Fukuda Y."/>
            <person name="Nemoto M."/>
            <person name="Matsumoto M."/>
            <person name="Wong P.S."/>
            <person name="Aburatani S."/>
            <person name="Fujibuchi W."/>
        </authorList>
    </citation>
    <scope>NUCLEOTIDE SEQUENCE [LARGE SCALE GENOMIC DNA]</scope>
    <source>
        <strain evidence="6 7">JPCC DA0580</strain>
    </source>
</reference>
<dbReference type="SMART" id="SM00248">
    <property type="entry name" value="ANK"/>
    <property type="match status" value="2"/>
</dbReference>
<keyword evidence="2 3" id="KW-0040">ANK repeat</keyword>
<organism evidence="6 7">
    <name type="scientific">Fistulifera solaris</name>
    <name type="common">Oleaginous diatom</name>
    <dbReference type="NCBI Taxonomy" id="1519565"/>
    <lineage>
        <taxon>Eukaryota</taxon>
        <taxon>Sar</taxon>
        <taxon>Stramenopiles</taxon>
        <taxon>Ochrophyta</taxon>
        <taxon>Bacillariophyta</taxon>
        <taxon>Bacillariophyceae</taxon>
        <taxon>Bacillariophycidae</taxon>
        <taxon>Naviculales</taxon>
        <taxon>Naviculaceae</taxon>
        <taxon>Fistulifera</taxon>
    </lineage>
</organism>
<evidence type="ECO:0000256" key="3">
    <source>
        <dbReference type="PROSITE-ProRule" id="PRU00023"/>
    </source>
</evidence>
<protein>
    <recommendedName>
        <fullName evidence="5">RING-type domain-containing protein</fullName>
    </recommendedName>
</protein>
<dbReference type="PANTHER" id="PTHR24201">
    <property type="entry name" value="ANK_REP_REGION DOMAIN-CONTAINING PROTEIN"/>
    <property type="match status" value="1"/>
</dbReference>
<evidence type="ECO:0000259" key="5">
    <source>
        <dbReference type="PROSITE" id="PS50089"/>
    </source>
</evidence>
<dbReference type="GO" id="GO:0005634">
    <property type="term" value="C:nucleus"/>
    <property type="evidence" value="ECO:0007669"/>
    <property type="project" value="TreeGrafter"/>
</dbReference>
<comment type="caution">
    <text evidence="6">The sequence shown here is derived from an EMBL/GenBank/DDBJ whole genome shotgun (WGS) entry which is preliminary data.</text>
</comment>
<dbReference type="Gene3D" id="1.25.40.20">
    <property type="entry name" value="Ankyrin repeat-containing domain"/>
    <property type="match status" value="1"/>
</dbReference>
<evidence type="ECO:0000256" key="4">
    <source>
        <dbReference type="PROSITE-ProRule" id="PRU00175"/>
    </source>
</evidence>
<evidence type="ECO:0000256" key="1">
    <source>
        <dbReference type="ARBA" id="ARBA00022737"/>
    </source>
</evidence>
<dbReference type="SMART" id="SM00184">
    <property type="entry name" value="RING"/>
    <property type="match status" value="1"/>
</dbReference>
<feature type="domain" description="RING-type" evidence="5">
    <location>
        <begin position="113"/>
        <end position="164"/>
    </location>
</feature>
<dbReference type="InParanoid" id="A0A1Z5JKU4"/>
<dbReference type="PROSITE" id="PS50297">
    <property type="entry name" value="ANK_REP_REGION"/>
    <property type="match status" value="1"/>
</dbReference>
<dbReference type="Gene3D" id="2.60.120.620">
    <property type="entry name" value="q2cbj1_9rhob like domain"/>
    <property type="match status" value="1"/>
</dbReference>
<keyword evidence="4" id="KW-0479">Metal-binding</keyword>
<keyword evidence="4" id="KW-0862">Zinc</keyword>
<evidence type="ECO:0000313" key="6">
    <source>
        <dbReference type="EMBL" id="GAX14472.1"/>
    </source>
</evidence>
<dbReference type="PANTHER" id="PTHR24201:SF2">
    <property type="entry name" value="ANKYRIN REPEAT DOMAIN-CONTAINING PROTEIN 42"/>
    <property type="match status" value="1"/>
</dbReference>
<dbReference type="GO" id="GO:0008270">
    <property type="term" value="F:zinc ion binding"/>
    <property type="evidence" value="ECO:0007669"/>
    <property type="project" value="UniProtKB-KW"/>
</dbReference>